<proteinExistence type="predicted"/>
<gene>
    <name evidence="1" type="ORF">CLCR_02628</name>
</gene>
<keyword evidence="2" id="KW-1185">Reference proteome</keyword>
<accession>A0A1C1CES2</accession>
<dbReference type="AlphaFoldDB" id="A0A1C1CES2"/>
<evidence type="ECO:0000313" key="1">
    <source>
        <dbReference type="EMBL" id="OCT46968.1"/>
    </source>
</evidence>
<reference evidence="2" key="1">
    <citation type="submission" date="2015-07" db="EMBL/GenBank/DDBJ databases">
        <authorList>
            <person name="Teixeira M.M."/>
            <person name="Souza R.C."/>
            <person name="Almeida L.G."/>
            <person name="Vicente V.A."/>
            <person name="de Hoog S."/>
            <person name="Bocca A.L."/>
            <person name="de Almeida S.R."/>
            <person name="Vasconcelos A.T."/>
            <person name="Felipe M.S."/>
        </authorList>
    </citation>
    <scope>NUCLEOTIDE SEQUENCE [LARGE SCALE GENOMIC DNA]</scope>
    <source>
        <strain evidence="2">KSF</strain>
    </source>
</reference>
<comment type="caution">
    <text evidence="1">The sequence shown here is derived from an EMBL/GenBank/DDBJ whole genome shotgun (WGS) entry which is preliminary data.</text>
</comment>
<dbReference type="EMBL" id="LGRB01000014">
    <property type="protein sequence ID" value="OCT46968.1"/>
    <property type="molecule type" value="Genomic_DNA"/>
</dbReference>
<sequence length="180" mass="19401">MEYKRPSAAGLDGHLDKEPAEALASVSKRGVLGCWVAIITTVGAEVLVHPVEKLETTSPAASKKRETYPDLSLLTLTIQGRLAITHSGDTRNKALPRLLLLGFGEQEAGVVSSGRNVPQSIHHFCWIAHGQADGFWVMNAGKANVLLSLFLMDECHSPGAAAPCSKEILQDYVLKCHVIH</sequence>
<dbReference type="Proteomes" id="UP000094526">
    <property type="component" value="Unassembled WGS sequence"/>
</dbReference>
<protein>
    <submittedName>
        <fullName evidence="1">Uncharacterized protein</fullName>
    </submittedName>
</protein>
<organism evidence="1 2">
    <name type="scientific">Cladophialophora carrionii</name>
    <dbReference type="NCBI Taxonomy" id="86049"/>
    <lineage>
        <taxon>Eukaryota</taxon>
        <taxon>Fungi</taxon>
        <taxon>Dikarya</taxon>
        <taxon>Ascomycota</taxon>
        <taxon>Pezizomycotina</taxon>
        <taxon>Eurotiomycetes</taxon>
        <taxon>Chaetothyriomycetidae</taxon>
        <taxon>Chaetothyriales</taxon>
        <taxon>Herpotrichiellaceae</taxon>
        <taxon>Cladophialophora</taxon>
    </lineage>
</organism>
<name>A0A1C1CES2_9EURO</name>
<dbReference type="VEuPathDB" id="FungiDB:CLCR_02628"/>
<evidence type="ECO:0000313" key="2">
    <source>
        <dbReference type="Proteomes" id="UP000094526"/>
    </source>
</evidence>